<dbReference type="AlphaFoldDB" id="A0A318EIF9"/>
<comment type="caution">
    <text evidence="2">The sequence shown here is derived from an EMBL/GenBank/DDBJ whole genome shotgun (WGS) entry which is preliminary data.</text>
</comment>
<keyword evidence="1" id="KW-0472">Membrane</keyword>
<dbReference type="Proteomes" id="UP000247523">
    <property type="component" value="Unassembled WGS sequence"/>
</dbReference>
<name>A0A318EIF9_9FIRM</name>
<feature type="transmembrane region" description="Helical" evidence="1">
    <location>
        <begin position="20"/>
        <end position="37"/>
    </location>
</feature>
<gene>
    <name evidence="2" type="ORF">C8E03_11950</name>
</gene>
<accession>A0A318EIF9</accession>
<evidence type="ECO:0000313" key="3">
    <source>
        <dbReference type="Proteomes" id="UP000247523"/>
    </source>
</evidence>
<keyword evidence="1" id="KW-0812">Transmembrane</keyword>
<reference evidence="2 3" key="1">
    <citation type="submission" date="2018-05" db="EMBL/GenBank/DDBJ databases">
        <title>Genomic Encyclopedia of Type Strains, Phase IV (KMG-IV): sequencing the most valuable type-strain genomes for metagenomic binning, comparative biology and taxonomic classification.</title>
        <authorList>
            <person name="Goeker M."/>
        </authorList>
    </citation>
    <scope>NUCLEOTIDE SEQUENCE [LARGE SCALE GENOMIC DNA]</scope>
    <source>
        <strain evidence="2 3">DSM 28816</strain>
    </source>
</reference>
<keyword evidence="1" id="KW-1133">Transmembrane helix</keyword>
<evidence type="ECO:0000313" key="2">
    <source>
        <dbReference type="EMBL" id="PXV85126.1"/>
    </source>
</evidence>
<organism evidence="2 3">
    <name type="scientific">Lachnotalea glycerini</name>
    <dbReference type="NCBI Taxonomy" id="1763509"/>
    <lineage>
        <taxon>Bacteria</taxon>
        <taxon>Bacillati</taxon>
        <taxon>Bacillota</taxon>
        <taxon>Clostridia</taxon>
        <taxon>Lachnospirales</taxon>
        <taxon>Lachnospiraceae</taxon>
        <taxon>Lachnotalea</taxon>
    </lineage>
</organism>
<dbReference type="RefSeq" id="WP_110291997.1">
    <property type="nucleotide sequence ID" value="NZ_QICS01000019.1"/>
</dbReference>
<dbReference type="EMBL" id="QICS01000019">
    <property type="protein sequence ID" value="PXV85126.1"/>
    <property type="molecule type" value="Genomic_DNA"/>
</dbReference>
<sequence>MNEEFYRQQIHEMVDSITQLKRLTIVYFFIVGLVGSFNKNDISTKRLTEEKRTHKAATLISPVTNNKLYVHSSTEMEKKQ</sequence>
<proteinExistence type="predicted"/>
<evidence type="ECO:0000256" key="1">
    <source>
        <dbReference type="SAM" id="Phobius"/>
    </source>
</evidence>
<protein>
    <submittedName>
        <fullName evidence="2">Uncharacterized protein</fullName>
    </submittedName>
</protein>